<organism evidence="1">
    <name type="scientific">Pyricularia oryzae (strain Y34)</name>
    <name type="common">Rice blast fungus</name>
    <name type="synonym">Magnaporthe oryzae</name>
    <dbReference type="NCBI Taxonomy" id="1143189"/>
    <lineage>
        <taxon>Eukaryota</taxon>
        <taxon>Fungi</taxon>
        <taxon>Dikarya</taxon>
        <taxon>Ascomycota</taxon>
        <taxon>Pezizomycotina</taxon>
        <taxon>Sordariomycetes</taxon>
        <taxon>Sordariomycetidae</taxon>
        <taxon>Magnaporthales</taxon>
        <taxon>Pyriculariaceae</taxon>
        <taxon>Pyricularia</taxon>
    </lineage>
</organism>
<dbReference type="EMBL" id="JH793053">
    <property type="protein sequence ID" value="ELQ36096.1"/>
    <property type="molecule type" value="Genomic_DNA"/>
</dbReference>
<dbReference type="Proteomes" id="UP000011086">
    <property type="component" value="Unassembled WGS sequence"/>
</dbReference>
<dbReference type="AlphaFoldDB" id="A0AA97NTJ4"/>
<proteinExistence type="predicted"/>
<evidence type="ECO:0000313" key="1">
    <source>
        <dbReference type="EMBL" id="ELQ36096.1"/>
    </source>
</evidence>
<sequence length="124" mass="13714">MFLDPADAVQNPMFRDRSIRNLRGVKMLRSKWATFWPCIVSCFEAPVSHDKPLVRLKRLIGGFGGPSAGSWSHCETAALGPMDGILEETRNPACDSCCPDMAFSFEARLARQTMADQSCESNTV</sequence>
<reference evidence="1" key="1">
    <citation type="journal article" date="2012" name="PLoS Genet.">
        <title>Comparative analysis of the genomes of two field isolates of the rice blast fungus Magnaporthe oryzae.</title>
        <authorList>
            <person name="Xue M."/>
            <person name="Yang J."/>
            <person name="Li Z."/>
            <person name="Hu S."/>
            <person name="Yao N."/>
            <person name="Dean R.A."/>
            <person name="Zhao W."/>
            <person name="Shen M."/>
            <person name="Zhang H."/>
            <person name="Li C."/>
            <person name="Liu L."/>
            <person name="Cao L."/>
            <person name="Xu X."/>
            <person name="Xing Y."/>
            <person name="Hsiang T."/>
            <person name="Zhang Z."/>
            <person name="Xu J.R."/>
            <person name="Peng Y.L."/>
        </authorList>
    </citation>
    <scope>NUCLEOTIDE SEQUENCE</scope>
    <source>
        <strain evidence="1">Y34</strain>
    </source>
</reference>
<protein>
    <submittedName>
        <fullName evidence="1">Uncharacterized protein</fullName>
    </submittedName>
</protein>
<accession>A0AA97NTJ4</accession>
<gene>
    <name evidence="1" type="ORF">OOU_Y34scaffold00669g81</name>
</gene>
<name>A0AA97NTJ4_PYRO3</name>